<gene>
    <name evidence="1" type="ORF">GCM10022408_16260</name>
</gene>
<keyword evidence="2" id="KW-1185">Reference proteome</keyword>
<dbReference type="Proteomes" id="UP001500567">
    <property type="component" value="Unassembled WGS sequence"/>
</dbReference>
<evidence type="ECO:0000313" key="1">
    <source>
        <dbReference type="EMBL" id="GAA4005173.1"/>
    </source>
</evidence>
<proteinExistence type="predicted"/>
<dbReference type="EMBL" id="BAABDJ010000009">
    <property type="protein sequence ID" value="GAA4005173.1"/>
    <property type="molecule type" value="Genomic_DNA"/>
</dbReference>
<name>A0ABP7S223_9BACT</name>
<protein>
    <submittedName>
        <fullName evidence="1">Uncharacterized protein</fullName>
    </submittedName>
</protein>
<dbReference type="PROSITE" id="PS51257">
    <property type="entry name" value="PROKAR_LIPOPROTEIN"/>
    <property type="match status" value="1"/>
</dbReference>
<organism evidence="1 2">
    <name type="scientific">Hymenobacter fastidiosus</name>
    <dbReference type="NCBI Taxonomy" id="486264"/>
    <lineage>
        <taxon>Bacteria</taxon>
        <taxon>Pseudomonadati</taxon>
        <taxon>Bacteroidota</taxon>
        <taxon>Cytophagia</taxon>
        <taxon>Cytophagales</taxon>
        <taxon>Hymenobacteraceae</taxon>
        <taxon>Hymenobacter</taxon>
    </lineage>
</organism>
<accession>A0ABP7S223</accession>
<evidence type="ECO:0000313" key="2">
    <source>
        <dbReference type="Proteomes" id="UP001500567"/>
    </source>
</evidence>
<comment type="caution">
    <text evidence="1">The sequence shown here is derived from an EMBL/GenBank/DDBJ whole genome shotgun (WGS) entry which is preliminary data.</text>
</comment>
<reference evidence="2" key="1">
    <citation type="journal article" date="2019" name="Int. J. Syst. Evol. Microbiol.">
        <title>The Global Catalogue of Microorganisms (GCM) 10K type strain sequencing project: providing services to taxonomists for standard genome sequencing and annotation.</title>
        <authorList>
            <consortium name="The Broad Institute Genomics Platform"/>
            <consortium name="The Broad Institute Genome Sequencing Center for Infectious Disease"/>
            <person name="Wu L."/>
            <person name="Ma J."/>
        </authorList>
    </citation>
    <scope>NUCLEOTIDE SEQUENCE [LARGE SCALE GENOMIC DNA]</scope>
    <source>
        <strain evidence="2">JCM 17224</strain>
    </source>
</reference>
<sequence length="130" mass="14521">MPDMRFLYLLFSVYFGLLSCLPPNADAHELTESLALRDHHGQDHRDSSWLTFLLDHYVGQNHSHDGNDQEHQSLPFHHAHDCSHVLVAWATPAVVFLTPPALALADVQMADYAADAPTGVSRACWQPPRA</sequence>